<evidence type="ECO:0000313" key="1">
    <source>
        <dbReference type="EMBL" id="KEF36418.1"/>
    </source>
</evidence>
<reference evidence="1 2" key="1">
    <citation type="submission" date="2014-04" db="EMBL/GenBank/DDBJ databases">
        <title>Draft genome sequence of Bacillus azotoformans MEV2011, a (co-) denitrifying strain unable to grow in the presence of oxygen.</title>
        <authorList>
            <person name="Nielsen M."/>
            <person name="Schreiber L."/>
            <person name="Finster K."/>
            <person name="Schramm A."/>
        </authorList>
    </citation>
    <scope>NUCLEOTIDE SEQUENCE [LARGE SCALE GENOMIC DNA]</scope>
    <source>
        <strain evidence="1 2">MEV2011</strain>
    </source>
</reference>
<evidence type="ECO:0008006" key="3">
    <source>
        <dbReference type="Google" id="ProtNLM"/>
    </source>
</evidence>
<dbReference type="GO" id="GO:0010468">
    <property type="term" value="P:regulation of gene expression"/>
    <property type="evidence" value="ECO:0007669"/>
    <property type="project" value="InterPro"/>
</dbReference>
<accession>A0A072NHM0</accession>
<dbReference type="RefSeq" id="WP_003333407.1">
    <property type="nucleotide sequence ID" value="NZ_JJRY01000027.1"/>
</dbReference>
<dbReference type="Proteomes" id="UP000027936">
    <property type="component" value="Unassembled WGS sequence"/>
</dbReference>
<gene>
    <name evidence="1" type="ORF">M670_04388</name>
</gene>
<name>A0A072NHM0_SCHAZ</name>
<protein>
    <recommendedName>
        <fullName evidence="3">Anti-sigma-F factor Fin family protein</fullName>
    </recommendedName>
</protein>
<comment type="caution">
    <text evidence="1">The sequence shown here is derived from an EMBL/GenBank/DDBJ whole genome shotgun (WGS) entry which is preliminary data.</text>
</comment>
<dbReference type="OrthoDB" id="2084556at2"/>
<proteinExistence type="predicted"/>
<dbReference type="Pfam" id="PF10955">
    <property type="entry name" value="Fin"/>
    <property type="match status" value="1"/>
</dbReference>
<dbReference type="AlphaFoldDB" id="A0A072NHM0"/>
<dbReference type="PATRIC" id="fig|1348973.3.peg.4262"/>
<sequence length="76" mass="8737">MPIRYFCRHCNIPMGEVNSDGIESNSLGFDVLSEEERMDMITYSSNGDILVKSICEDCQEALERNPDYHSLQTFIQ</sequence>
<evidence type="ECO:0000313" key="2">
    <source>
        <dbReference type="Proteomes" id="UP000027936"/>
    </source>
</evidence>
<dbReference type="EMBL" id="JJRY01000027">
    <property type="protein sequence ID" value="KEF36418.1"/>
    <property type="molecule type" value="Genomic_DNA"/>
</dbReference>
<dbReference type="GeneID" id="89468051"/>
<organism evidence="1 2">
    <name type="scientific">Schinkia azotoformans MEV2011</name>
    <dbReference type="NCBI Taxonomy" id="1348973"/>
    <lineage>
        <taxon>Bacteria</taxon>
        <taxon>Bacillati</taxon>
        <taxon>Bacillota</taxon>
        <taxon>Bacilli</taxon>
        <taxon>Bacillales</taxon>
        <taxon>Bacillaceae</taxon>
        <taxon>Calidifontibacillus/Schinkia group</taxon>
        <taxon>Schinkia</taxon>
    </lineage>
</organism>
<dbReference type="InterPro" id="IPR020115">
    <property type="entry name" value="Fin"/>
</dbReference>